<dbReference type="PANTHER" id="PTHR17490">
    <property type="entry name" value="SUA5"/>
    <property type="match status" value="1"/>
</dbReference>
<evidence type="ECO:0000256" key="13">
    <source>
        <dbReference type="PIRNR" id="PIRNR004930"/>
    </source>
</evidence>
<accession>A0ABW5TD44</accession>
<evidence type="ECO:0000256" key="5">
    <source>
        <dbReference type="ARBA" id="ARBA00022490"/>
    </source>
</evidence>
<evidence type="ECO:0000256" key="11">
    <source>
        <dbReference type="ARBA" id="ARBA00029774"/>
    </source>
</evidence>
<dbReference type="PANTHER" id="PTHR17490:SF16">
    <property type="entry name" value="THREONYLCARBAMOYL-AMP SYNTHASE"/>
    <property type="match status" value="1"/>
</dbReference>
<evidence type="ECO:0000256" key="10">
    <source>
        <dbReference type="ARBA" id="ARBA00022840"/>
    </source>
</evidence>
<dbReference type="Proteomes" id="UP001597476">
    <property type="component" value="Unassembled WGS sequence"/>
</dbReference>
<dbReference type="InterPro" id="IPR038385">
    <property type="entry name" value="Sua5/YwlC_C"/>
</dbReference>
<sequence>MSIISKDISKAVALLSKEEVVAIPTETVYGLAGNIYSEKAINAIFETKKRPFFNPLIVHIPSAENLESIVSHVPEKAKQLADTFWPGPLTLVLPKQECIPDLITAGKDTVAVRVPNHPTTLQLLSQLPFPLAAPSANPFSSISPTTAQHVESYFQDKIKMVLDGGPCKNGIESTIIGFENDMPIIYRLGSIALEDIEAVVGNIPIKNKSETPKRNKAKSHPEAPGMLDKHYAPATMTILSDNISEDLKKYNGKRIGVLAFQNSIENSRILHQILLSKTGNMAEATSKLYDALHQLDSLNLDIIIAEIFPDYGLGKSINDRLKRAAHGS</sequence>
<keyword evidence="9 13" id="KW-0547">Nucleotide-binding</keyword>
<dbReference type="InterPro" id="IPR050156">
    <property type="entry name" value="TC-AMP_synthase_SUA5"/>
</dbReference>
<keyword evidence="16" id="KW-1185">Reference proteome</keyword>
<proteinExistence type="inferred from homology"/>
<keyword evidence="10 13" id="KW-0067">ATP-binding</keyword>
<evidence type="ECO:0000256" key="7">
    <source>
        <dbReference type="ARBA" id="ARBA00022694"/>
    </source>
</evidence>
<reference evidence="16" key="1">
    <citation type="journal article" date="2019" name="Int. J. Syst. Evol. Microbiol.">
        <title>The Global Catalogue of Microorganisms (GCM) 10K type strain sequencing project: providing services to taxonomists for standard genome sequencing and annotation.</title>
        <authorList>
            <consortium name="The Broad Institute Genomics Platform"/>
            <consortium name="The Broad Institute Genome Sequencing Center for Infectious Disease"/>
            <person name="Wu L."/>
            <person name="Ma J."/>
        </authorList>
    </citation>
    <scope>NUCLEOTIDE SEQUENCE [LARGE SCALE GENOMIC DNA]</scope>
    <source>
        <strain evidence="16">KCTC 42398</strain>
    </source>
</reference>
<keyword evidence="5 13" id="KW-0963">Cytoplasm</keyword>
<protein>
    <recommendedName>
        <fullName evidence="4 13">Threonylcarbamoyl-AMP synthase</fullName>
        <shortName evidence="13">TC-AMP synthase</shortName>
        <ecNumber evidence="3 13">2.7.7.87</ecNumber>
    </recommendedName>
    <alternativeName>
        <fullName evidence="11 13">L-threonylcarbamoyladenylate synthase</fullName>
    </alternativeName>
</protein>
<dbReference type="EC" id="2.7.7.87" evidence="3 13"/>
<comment type="similarity">
    <text evidence="2 13">Belongs to the SUA5 family.</text>
</comment>
<dbReference type="InterPro" id="IPR010923">
    <property type="entry name" value="T(6)A37_SUA5"/>
</dbReference>
<evidence type="ECO:0000256" key="4">
    <source>
        <dbReference type="ARBA" id="ARBA00015492"/>
    </source>
</evidence>
<evidence type="ECO:0000313" key="15">
    <source>
        <dbReference type="EMBL" id="MFD2726555.1"/>
    </source>
</evidence>
<keyword evidence="8 13" id="KW-0548">Nucleotidyltransferase</keyword>
<evidence type="ECO:0000256" key="9">
    <source>
        <dbReference type="ARBA" id="ARBA00022741"/>
    </source>
</evidence>
<dbReference type="Gene3D" id="3.40.50.11030">
    <property type="entry name" value="Threonylcarbamoyl-AMP synthase, C-terminal domain"/>
    <property type="match status" value="1"/>
</dbReference>
<feature type="domain" description="YrdC-like" evidence="14">
    <location>
        <begin position="5"/>
        <end position="191"/>
    </location>
</feature>
<evidence type="ECO:0000259" key="14">
    <source>
        <dbReference type="PROSITE" id="PS51163"/>
    </source>
</evidence>
<dbReference type="InterPro" id="IPR006070">
    <property type="entry name" value="Sua5-like_dom"/>
</dbReference>
<evidence type="ECO:0000256" key="12">
    <source>
        <dbReference type="ARBA" id="ARBA00048366"/>
    </source>
</evidence>
<dbReference type="SUPFAM" id="SSF55821">
    <property type="entry name" value="YrdC/RibB"/>
    <property type="match status" value="1"/>
</dbReference>
<comment type="function">
    <text evidence="13">Required for the formation of a threonylcarbamoyl group on adenosine at position 37 (t(6)A37) in tRNAs that read codons beginning with adenine.</text>
</comment>
<evidence type="ECO:0000256" key="8">
    <source>
        <dbReference type="ARBA" id="ARBA00022695"/>
    </source>
</evidence>
<evidence type="ECO:0000256" key="3">
    <source>
        <dbReference type="ARBA" id="ARBA00012584"/>
    </source>
</evidence>
<comment type="caution">
    <text evidence="15">The sequence shown here is derived from an EMBL/GenBank/DDBJ whole genome shotgun (WGS) entry which is preliminary data.</text>
</comment>
<name>A0ABW5TD44_9FLAO</name>
<evidence type="ECO:0000313" key="16">
    <source>
        <dbReference type="Proteomes" id="UP001597476"/>
    </source>
</evidence>
<dbReference type="PIRSF" id="PIRSF004930">
    <property type="entry name" value="Tln_factor_SUA5"/>
    <property type="match status" value="1"/>
</dbReference>
<gene>
    <name evidence="15" type="ORF">ACFSR8_10050</name>
</gene>
<evidence type="ECO:0000256" key="2">
    <source>
        <dbReference type="ARBA" id="ARBA00007663"/>
    </source>
</evidence>
<dbReference type="Gene3D" id="3.90.870.10">
    <property type="entry name" value="DHBP synthase"/>
    <property type="match status" value="1"/>
</dbReference>
<dbReference type="EMBL" id="JBHULY010000019">
    <property type="protein sequence ID" value="MFD2726555.1"/>
    <property type="molecule type" value="Genomic_DNA"/>
</dbReference>
<comment type="catalytic activity">
    <reaction evidence="12 13">
        <text>L-threonine + hydrogencarbonate + ATP = L-threonylcarbamoyladenylate + diphosphate + H2O</text>
        <dbReference type="Rhea" id="RHEA:36407"/>
        <dbReference type="ChEBI" id="CHEBI:15377"/>
        <dbReference type="ChEBI" id="CHEBI:17544"/>
        <dbReference type="ChEBI" id="CHEBI:30616"/>
        <dbReference type="ChEBI" id="CHEBI:33019"/>
        <dbReference type="ChEBI" id="CHEBI:57926"/>
        <dbReference type="ChEBI" id="CHEBI:73682"/>
        <dbReference type="EC" id="2.7.7.87"/>
    </reaction>
</comment>
<keyword evidence="6 13" id="KW-0808">Transferase</keyword>
<dbReference type="Pfam" id="PF03481">
    <property type="entry name" value="Sua5_C"/>
    <property type="match status" value="1"/>
</dbReference>
<evidence type="ECO:0000256" key="1">
    <source>
        <dbReference type="ARBA" id="ARBA00004496"/>
    </source>
</evidence>
<dbReference type="InterPro" id="IPR005145">
    <property type="entry name" value="Sua5_C"/>
</dbReference>
<evidence type="ECO:0000256" key="6">
    <source>
        <dbReference type="ARBA" id="ARBA00022679"/>
    </source>
</evidence>
<keyword evidence="7 13" id="KW-0819">tRNA processing</keyword>
<dbReference type="InterPro" id="IPR017945">
    <property type="entry name" value="DHBP_synth_RibB-like_a/b_dom"/>
</dbReference>
<dbReference type="NCBIfam" id="TIGR00057">
    <property type="entry name" value="L-threonylcarbamoyladenylate synthase"/>
    <property type="match status" value="1"/>
</dbReference>
<dbReference type="GO" id="GO:0061710">
    <property type="term" value="F:L-threonylcarbamoyladenylate synthase"/>
    <property type="evidence" value="ECO:0007669"/>
    <property type="project" value="UniProtKB-EC"/>
</dbReference>
<dbReference type="RefSeq" id="WP_380291607.1">
    <property type="nucleotide sequence ID" value="NZ_JBHULY010000019.1"/>
</dbReference>
<dbReference type="PROSITE" id="PS51163">
    <property type="entry name" value="YRDC"/>
    <property type="match status" value="1"/>
</dbReference>
<dbReference type="Pfam" id="PF01300">
    <property type="entry name" value="Sua5_yciO_yrdC"/>
    <property type="match status" value="1"/>
</dbReference>
<organism evidence="15 16">
    <name type="scientific">Hyunsoonleella rubra</name>
    <dbReference type="NCBI Taxonomy" id="1737062"/>
    <lineage>
        <taxon>Bacteria</taxon>
        <taxon>Pseudomonadati</taxon>
        <taxon>Bacteroidota</taxon>
        <taxon>Flavobacteriia</taxon>
        <taxon>Flavobacteriales</taxon>
        <taxon>Flavobacteriaceae</taxon>
    </lineage>
</organism>
<comment type="subcellular location">
    <subcellularLocation>
        <location evidence="1 13">Cytoplasm</location>
    </subcellularLocation>
</comment>